<evidence type="ECO:0000256" key="4">
    <source>
        <dbReference type="ARBA" id="ARBA00023136"/>
    </source>
</evidence>
<dbReference type="RefSeq" id="WP_020899881.1">
    <property type="nucleotide sequence ID" value="NZ_KB849621.1"/>
</dbReference>
<dbReference type="PATRIC" id="fig|1330047.3.peg.1324"/>
<dbReference type="AlphaFoldDB" id="S7WWE9"/>
<dbReference type="InterPro" id="IPR007688">
    <property type="entry name" value="Conjugal_tfr_TrbL/VirB6"/>
</dbReference>
<keyword evidence="3 6" id="KW-1133">Transmembrane helix</keyword>
<dbReference type="Proteomes" id="UP000018420">
    <property type="component" value="Unassembled WGS sequence"/>
</dbReference>
<keyword evidence="2 6" id="KW-0812">Transmembrane</keyword>
<keyword evidence="4 6" id="KW-0472">Membrane</keyword>
<evidence type="ECO:0000313" key="7">
    <source>
        <dbReference type="EMBL" id="EPR86267.1"/>
    </source>
</evidence>
<protein>
    <submittedName>
        <fullName evidence="7">TrbL protein</fullName>
    </submittedName>
</protein>
<dbReference type="EMBL" id="ASYZ01000066">
    <property type="protein sequence ID" value="EPR86267.1"/>
    <property type="molecule type" value="Genomic_DNA"/>
</dbReference>
<proteinExistence type="predicted"/>
<comment type="caution">
    <text evidence="7">The sequence shown here is derived from an EMBL/GenBank/DDBJ whole genome shotgun (WGS) entry which is preliminary data.</text>
</comment>
<dbReference type="GO" id="GO:0016020">
    <property type="term" value="C:membrane"/>
    <property type="evidence" value="ECO:0007669"/>
    <property type="project" value="UniProtKB-SubCell"/>
</dbReference>
<evidence type="ECO:0000256" key="3">
    <source>
        <dbReference type="ARBA" id="ARBA00022989"/>
    </source>
</evidence>
<feature type="region of interest" description="Disordered" evidence="5">
    <location>
        <begin position="340"/>
        <end position="379"/>
    </location>
</feature>
<evidence type="ECO:0000256" key="1">
    <source>
        <dbReference type="ARBA" id="ARBA00004141"/>
    </source>
</evidence>
<organism evidence="7 8">
    <name type="scientific">Acinetobacter junii CIP 107470 = MTCC 11364</name>
    <dbReference type="NCBI Taxonomy" id="1217666"/>
    <lineage>
        <taxon>Bacteria</taxon>
        <taxon>Pseudomonadati</taxon>
        <taxon>Pseudomonadota</taxon>
        <taxon>Gammaproteobacteria</taxon>
        <taxon>Moraxellales</taxon>
        <taxon>Moraxellaceae</taxon>
        <taxon>Acinetobacter</taxon>
    </lineage>
</organism>
<feature type="transmembrane region" description="Helical" evidence="6">
    <location>
        <begin position="229"/>
        <end position="249"/>
    </location>
</feature>
<evidence type="ECO:0000256" key="2">
    <source>
        <dbReference type="ARBA" id="ARBA00022692"/>
    </source>
</evidence>
<dbReference type="Pfam" id="PF04610">
    <property type="entry name" value="TrbL"/>
    <property type="match status" value="1"/>
</dbReference>
<name>S7WWE9_ACIJU</name>
<comment type="subcellular location">
    <subcellularLocation>
        <location evidence="1">Membrane</location>
        <topology evidence="1">Multi-pass membrane protein</topology>
    </subcellularLocation>
</comment>
<dbReference type="InterPro" id="IPR014150">
    <property type="entry name" value="Conjugal_tfr_TrbL"/>
</dbReference>
<evidence type="ECO:0000256" key="6">
    <source>
        <dbReference type="SAM" id="Phobius"/>
    </source>
</evidence>
<feature type="transmembrane region" description="Helical" evidence="6">
    <location>
        <begin position="64"/>
        <end position="84"/>
    </location>
</feature>
<sequence>MSAHANAAIDASSIDNMIEKFQTAASTWQAPLLNYATNLFWILAFIQFSWAMIGLAFRGDDLSIWASTIVNQIMYVGFMSWLLMNSATFAEAIVNSFRQAASTASGYSLLTPSDFFVNGWKIVQEILNSVSAWSPIDSLGMLIASIIIMIAFALICAFLVLALVEMYIVVSASVLMMGFAGSQWTKDYALKTIQYAVSVGAKIFILQLIAGLGLTFIKEWATGFNVEDNVSLVGMIGCSVVLLALTKIVPDMLQGVINGSSIGSGAALTSALRAVAAATAGAAAGAAGASMATKGAGALASEQLKTAQATGTGPSSAMGKAGFMAGNMAMNMSSALKSDLGSRLSGSTTGGRMAGSMMNKANELRSKRSKSNQDENTIS</sequence>
<accession>S7WWE9</accession>
<feature type="transmembrane region" description="Helical" evidence="6">
    <location>
        <begin position="142"/>
        <end position="175"/>
    </location>
</feature>
<evidence type="ECO:0000313" key="8">
    <source>
        <dbReference type="Proteomes" id="UP000018420"/>
    </source>
</evidence>
<gene>
    <name evidence="7" type="ORF">L292_2723</name>
</gene>
<dbReference type="GO" id="GO:0030255">
    <property type="term" value="P:protein secretion by the type IV secretion system"/>
    <property type="evidence" value="ECO:0007669"/>
    <property type="project" value="InterPro"/>
</dbReference>
<reference evidence="7 8" key="1">
    <citation type="submission" date="2013-05" db="EMBL/GenBank/DDBJ databases">
        <title>Genome assembly of Acinetobacter junii MTCC 11364.</title>
        <authorList>
            <person name="Khatri I."/>
            <person name="Singh N.K."/>
            <person name="Subramanian S."/>
            <person name="Mayilraj S."/>
        </authorList>
    </citation>
    <scope>NUCLEOTIDE SEQUENCE [LARGE SCALE GENOMIC DNA]</scope>
    <source>
        <strain evidence="7 8">MTCC 11364</strain>
    </source>
</reference>
<feature type="transmembrane region" description="Helical" evidence="6">
    <location>
        <begin position="195"/>
        <end position="217"/>
    </location>
</feature>
<feature type="transmembrane region" description="Helical" evidence="6">
    <location>
        <begin position="39"/>
        <end position="57"/>
    </location>
</feature>
<dbReference type="NCBIfam" id="TIGR02783">
    <property type="entry name" value="TrbL_P"/>
    <property type="match status" value="1"/>
</dbReference>
<evidence type="ECO:0000256" key="5">
    <source>
        <dbReference type="SAM" id="MobiDB-lite"/>
    </source>
</evidence>